<dbReference type="InterPro" id="IPR025457">
    <property type="entry name" value="DUF4277"/>
</dbReference>
<dbReference type="EMBL" id="AP022557">
    <property type="protein sequence ID" value="BBW97518.1"/>
    <property type="molecule type" value="Genomic_DNA"/>
</dbReference>
<dbReference type="PANTHER" id="PTHR34614">
    <property type="match status" value="1"/>
</dbReference>
<evidence type="ECO:0000256" key="1">
    <source>
        <dbReference type="SAM" id="Phobius"/>
    </source>
</evidence>
<reference evidence="4" key="1">
    <citation type="journal article" date="2020" name="Microbiol. Resour. Announc.">
        <title>Complete Genome Sequence of Geobacillus sp. Strain E55-1, Isolated from Mine Geyser in Japan.</title>
        <authorList>
            <person name="Miyazaki K."/>
            <person name="Hase E."/>
            <person name="Tokito N."/>
        </authorList>
    </citation>
    <scope>NUCLEOTIDE SEQUENCE [LARGE SCALE GENOMIC DNA]</scope>
    <source>
        <strain evidence="4">E55-1</strain>
    </source>
</reference>
<evidence type="ECO:0000313" key="4">
    <source>
        <dbReference type="Proteomes" id="UP000501421"/>
    </source>
</evidence>
<organism evidence="3 4">
    <name type="scientific">Geobacillus subterraneus</name>
    <dbReference type="NCBI Taxonomy" id="129338"/>
    <lineage>
        <taxon>Bacteria</taxon>
        <taxon>Bacillati</taxon>
        <taxon>Bacillota</taxon>
        <taxon>Bacilli</taxon>
        <taxon>Bacillales</taxon>
        <taxon>Anoxybacillaceae</taxon>
        <taxon>Geobacillus</taxon>
    </lineage>
</organism>
<dbReference type="RefSeq" id="WP_172418682.1">
    <property type="nucleotide sequence ID" value="NZ_AP022557.1"/>
</dbReference>
<dbReference type="InterPro" id="IPR047654">
    <property type="entry name" value="IS1634_transpos"/>
</dbReference>
<feature type="transmembrane region" description="Helical" evidence="1">
    <location>
        <begin position="433"/>
        <end position="450"/>
    </location>
</feature>
<keyword evidence="4" id="KW-1185">Reference proteome</keyword>
<protein>
    <recommendedName>
        <fullName evidence="2">DUF4277 domain-containing protein</fullName>
    </recommendedName>
</protein>
<dbReference type="Proteomes" id="UP000501421">
    <property type="component" value="Chromosome"/>
</dbReference>
<sequence>MDVQICEIYDSSYSNIISALFQDLDLPQLIDRLVPVDPQCQTRTSDAVKLIRPGLKPSWFNDDALARHLDRLYEADIHKVISTCLIHIYRKEGLPLQAFHADTTDKTVYGAYESVSSEALRITHGYNRHHRWQKQIGFGLIGNEDGIPFYGDVHDGNLPDKTWNPQGLSRVHEQLKQAKIEDEWIYVADSAAMTKDTLAQTKAANAFLITRGPSSLRIVKAALAEADVQPDPAWSDSFSLAEKNGAAYRVWETASTYEGHPVRLIVVESSALDQRKGKTLEKERVKEAVLLREEQARWERHPFSCREDAEQALASLKASLRPRFHRVKAAVEEIVRPKKRRGRPKKGVEPEVETLYLLRLDVEFHQQAWEQARRKASRFVLVTTVPKEWKGRTMDAREILKLYKGQISVEMNFSFLKDPFFTDEIYVKKPERVAVLGYLFLLALAIYRVFQRRVRPFITPERPLKGAGGRKLTRPTGQAIFQLFEYVKVVLLKLPDGRIQRALGKPLTPDQRRILQGLGMDESIYV</sequence>
<keyword evidence="1" id="KW-0472">Membrane</keyword>
<proteinExistence type="predicted"/>
<keyword evidence="1" id="KW-1133">Transmembrane helix</keyword>
<feature type="domain" description="DUF4277" evidence="2">
    <location>
        <begin position="49"/>
        <end position="82"/>
    </location>
</feature>
<name>A0A679FMA6_9BACL</name>
<accession>A0A679FMA6</accession>
<dbReference type="Pfam" id="PF14104">
    <property type="entry name" value="DUF4277"/>
    <property type="match status" value="1"/>
</dbReference>
<evidence type="ECO:0000259" key="2">
    <source>
        <dbReference type="Pfam" id="PF14104"/>
    </source>
</evidence>
<keyword evidence="1" id="KW-0812">Transmembrane</keyword>
<dbReference type="PANTHER" id="PTHR34614:SF2">
    <property type="entry name" value="TRANSPOSASE IS4-LIKE DOMAIN-CONTAINING PROTEIN"/>
    <property type="match status" value="1"/>
</dbReference>
<gene>
    <name evidence="3" type="ORF">GsuE55_23510</name>
</gene>
<dbReference type="AlphaFoldDB" id="A0A679FMA6"/>
<evidence type="ECO:0000313" key="3">
    <source>
        <dbReference type="EMBL" id="BBW97518.1"/>
    </source>
</evidence>
<dbReference type="NCBIfam" id="NF033559">
    <property type="entry name" value="transpos_IS1634"/>
    <property type="match status" value="1"/>
</dbReference>